<protein>
    <recommendedName>
        <fullName evidence="1">Aminoglycoside phosphotransferase domain-containing protein</fullName>
    </recommendedName>
</protein>
<name>A0A177E981_9BACT</name>
<dbReference type="Gene3D" id="3.90.1200.10">
    <property type="match status" value="1"/>
</dbReference>
<dbReference type="InterPro" id="IPR002575">
    <property type="entry name" value="Aminoglycoside_PTrfase"/>
</dbReference>
<dbReference type="RefSeq" id="WP_068541402.1">
    <property type="nucleotide sequence ID" value="NZ_LSFI01000014.1"/>
</dbReference>
<sequence length="317" mass="36857">MMASEIAEYLKRKAISVDGIIPLAGDGSARKFYRLLQKNRSFILIYPQPGEFGLKEARSYIKIGKFLKRNGLPVPEIYDYDEESGFILLEDLGDTRLEDLPKNKRYEFFPQAFKILAKLKEIKPSFPKESVLDTLFYDENLIWEKEALYFKTSFVEGYLGLKDEEIESLLRALWEKAKRYVDFSSLLHRDFQSRNLMVKDNSLWIIDFQGMRIGPTAYDLASFLIDPYQGLTCEEISFWLGDFQRKYPGLISEEAFYALALFRNLQALGAFAKLSREGKPWFAYYIPPALKSLKELLKRFSPEGELLNQKLELALPH</sequence>
<dbReference type="AlphaFoldDB" id="A0A177E981"/>
<evidence type="ECO:0000259" key="1">
    <source>
        <dbReference type="Pfam" id="PF01636"/>
    </source>
</evidence>
<proteinExistence type="predicted"/>
<dbReference type="Proteomes" id="UP000076964">
    <property type="component" value="Unassembled WGS sequence"/>
</dbReference>
<dbReference type="InterPro" id="IPR011009">
    <property type="entry name" value="Kinase-like_dom_sf"/>
</dbReference>
<dbReference type="Pfam" id="PF01636">
    <property type="entry name" value="APH"/>
    <property type="match status" value="1"/>
</dbReference>
<evidence type="ECO:0000313" key="3">
    <source>
        <dbReference type="Proteomes" id="UP000076964"/>
    </source>
</evidence>
<comment type="caution">
    <text evidence="2">The sequence shown here is derived from an EMBL/GenBank/DDBJ whole genome shotgun (WGS) entry which is preliminary data.</text>
</comment>
<dbReference type="OrthoDB" id="9809275at2"/>
<dbReference type="SUPFAM" id="SSF56112">
    <property type="entry name" value="Protein kinase-like (PK-like)"/>
    <property type="match status" value="1"/>
</dbReference>
<dbReference type="PANTHER" id="PTHR21310">
    <property type="entry name" value="AMINOGLYCOSIDE PHOSPHOTRANSFERASE-RELATED-RELATED"/>
    <property type="match status" value="1"/>
</dbReference>
<keyword evidence="3" id="KW-1185">Reference proteome</keyword>
<dbReference type="InterPro" id="IPR051678">
    <property type="entry name" value="AGP_Transferase"/>
</dbReference>
<dbReference type="Gene3D" id="3.30.200.20">
    <property type="entry name" value="Phosphorylase Kinase, domain 1"/>
    <property type="match status" value="1"/>
</dbReference>
<accession>A0A177E981</accession>
<reference evidence="2 3" key="1">
    <citation type="submission" date="2016-02" db="EMBL/GenBank/DDBJ databases">
        <title>Draft genome sequence of Thermodesulfatator sp. S606.</title>
        <authorList>
            <person name="Lai Q."/>
            <person name="Cao J."/>
            <person name="Dupont S."/>
            <person name="Shao Z."/>
            <person name="Jebbar M."/>
            <person name="Alain K."/>
        </authorList>
    </citation>
    <scope>NUCLEOTIDE SEQUENCE [LARGE SCALE GENOMIC DNA]</scope>
    <source>
        <strain evidence="2 3">S606</strain>
    </source>
</reference>
<feature type="domain" description="Aminoglycoside phosphotransferase" evidence="1">
    <location>
        <begin position="20"/>
        <end position="225"/>
    </location>
</feature>
<dbReference type="EMBL" id="LSFI01000014">
    <property type="protein sequence ID" value="OAG28051.1"/>
    <property type="molecule type" value="Genomic_DNA"/>
</dbReference>
<organism evidence="2 3">
    <name type="scientific">Thermodesulfatator autotrophicus</name>
    <dbReference type="NCBI Taxonomy" id="1795632"/>
    <lineage>
        <taxon>Bacteria</taxon>
        <taxon>Pseudomonadati</taxon>
        <taxon>Thermodesulfobacteriota</taxon>
        <taxon>Thermodesulfobacteria</taxon>
        <taxon>Thermodesulfobacteriales</taxon>
        <taxon>Thermodesulfatatoraceae</taxon>
        <taxon>Thermodesulfatator</taxon>
    </lineage>
</organism>
<evidence type="ECO:0000313" key="2">
    <source>
        <dbReference type="EMBL" id="OAG28051.1"/>
    </source>
</evidence>
<gene>
    <name evidence="2" type="ORF">TH606_03750</name>
</gene>
<dbReference type="STRING" id="1795632.TH606_03750"/>